<accession>A0ABW1X6I6</accession>
<name>A0ABW1X6I6_9ACTN</name>
<dbReference type="PROSITE" id="PS51841">
    <property type="entry name" value="LTD"/>
    <property type="match status" value="1"/>
</dbReference>
<dbReference type="Pfam" id="PF00932">
    <property type="entry name" value="LTD"/>
    <property type="match status" value="1"/>
</dbReference>
<feature type="signal peptide" evidence="1">
    <location>
        <begin position="1"/>
        <end position="24"/>
    </location>
</feature>
<dbReference type="RefSeq" id="WP_343886992.1">
    <property type="nucleotide sequence ID" value="NZ_BAAAKI010000025.1"/>
</dbReference>
<sequence>MRTAALAIAAALVLVPATALPAQAATPVTFTKWVADPPGTDKSNNASYNSEYIVIKNVSSKAVSMTGWTVKDKGNLHTFAFPKNFTLKRGASVTLHSGQGTNSASHVYFNSKRNGYVWNNTGDVATLRKGTTIMKVCTYKQGERGGAKYC</sequence>
<dbReference type="InterPro" id="IPR001322">
    <property type="entry name" value="Lamin_tail_dom"/>
</dbReference>
<gene>
    <name evidence="3" type="ORF">ACFP57_12530</name>
</gene>
<dbReference type="SUPFAM" id="SSF74853">
    <property type="entry name" value="Lamin A/C globular tail domain"/>
    <property type="match status" value="1"/>
</dbReference>
<evidence type="ECO:0000259" key="2">
    <source>
        <dbReference type="PROSITE" id="PS51841"/>
    </source>
</evidence>
<dbReference type="Gene3D" id="2.60.40.1260">
    <property type="entry name" value="Lamin Tail domain"/>
    <property type="match status" value="1"/>
</dbReference>
<feature type="chain" id="PRO_5045299454" evidence="1">
    <location>
        <begin position="25"/>
        <end position="150"/>
    </location>
</feature>
<feature type="domain" description="LTD" evidence="2">
    <location>
        <begin position="26"/>
        <end position="141"/>
    </location>
</feature>
<comment type="caution">
    <text evidence="3">The sequence shown here is derived from an EMBL/GenBank/DDBJ whole genome shotgun (WGS) entry which is preliminary data.</text>
</comment>
<dbReference type="EMBL" id="JBHSUA010000024">
    <property type="protein sequence ID" value="MFC6397802.1"/>
    <property type="molecule type" value="Genomic_DNA"/>
</dbReference>
<dbReference type="Proteomes" id="UP001596266">
    <property type="component" value="Unassembled WGS sequence"/>
</dbReference>
<dbReference type="InterPro" id="IPR036415">
    <property type="entry name" value="Lamin_tail_dom_sf"/>
</dbReference>
<proteinExistence type="predicted"/>
<keyword evidence="4" id="KW-1185">Reference proteome</keyword>
<reference evidence="4" key="1">
    <citation type="journal article" date="2019" name="Int. J. Syst. Evol. Microbiol.">
        <title>The Global Catalogue of Microorganisms (GCM) 10K type strain sequencing project: providing services to taxonomists for standard genome sequencing and annotation.</title>
        <authorList>
            <consortium name="The Broad Institute Genomics Platform"/>
            <consortium name="The Broad Institute Genome Sequencing Center for Infectious Disease"/>
            <person name="Wu L."/>
            <person name="Ma J."/>
        </authorList>
    </citation>
    <scope>NUCLEOTIDE SEQUENCE [LARGE SCALE GENOMIC DNA]</scope>
    <source>
        <strain evidence="4">CGMCC 1.15277</strain>
    </source>
</reference>
<evidence type="ECO:0000256" key="1">
    <source>
        <dbReference type="SAM" id="SignalP"/>
    </source>
</evidence>
<keyword evidence="1" id="KW-0732">Signal</keyword>
<organism evidence="3 4">
    <name type="scientific">Luteococcus sanguinis</name>
    <dbReference type="NCBI Taxonomy" id="174038"/>
    <lineage>
        <taxon>Bacteria</taxon>
        <taxon>Bacillati</taxon>
        <taxon>Actinomycetota</taxon>
        <taxon>Actinomycetes</taxon>
        <taxon>Propionibacteriales</taxon>
        <taxon>Propionibacteriaceae</taxon>
        <taxon>Luteococcus</taxon>
    </lineage>
</organism>
<evidence type="ECO:0000313" key="3">
    <source>
        <dbReference type="EMBL" id="MFC6397802.1"/>
    </source>
</evidence>
<evidence type="ECO:0000313" key="4">
    <source>
        <dbReference type="Proteomes" id="UP001596266"/>
    </source>
</evidence>
<protein>
    <submittedName>
        <fullName evidence="3">Lamin tail domain-containing protein</fullName>
    </submittedName>
</protein>